<feature type="region of interest" description="Disordered" evidence="10">
    <location>
        <begin position="1790"/>
        <end position="1824"/>
    </location>
</feature>
<dbReference type="PROSITE" id="PS50011">
    <property type="entry name" value="PROTEIN_KINASE_DOM"/>
    <property type="match status" value="1"/>
</dbReference>
<keyword evidence="5" id="KW-0547">Nucleotide-binding</keyword>
<evidence type="ECO:0000256" key="3">
    <source>
        <dbReference type="ARBA" id="ARBA00022553"/>
    </source>
</evidence>
<gene>
    <name evidence="16" type="ORF">DFQ27_004548</name>
</gene>
<dbReference type="FunFam" id="1.10.287.130:FF:000002">
    <property type="entry name" value="Two-component osmosensing histidine kinase"/>
    <property type="match status" value="1"/>
</dbReference>
<feature type="compositionally biased region" description="Polar residues" evidence="10">
    <location>
        <begin position="1714"/>
        <end position="1723"/>
    </location>
</feature>
<keyword evidence="17" id="KW-1185">Reference proteome</keyword>
<feature type="compositionally biased region" description="Gly residues" evidence="10">
    <location>
        <begin position="2383"/>
        <end position="2394"/>
    </location>
</feature>
<dbReference type="PROSITE" id="PS50110">
    <property type="entry name" value="RESPONSE_REGULATORY"/>
    <property type="match status" value="1"/>
</dbReference>
<dbReference type="Gene3D" id="3.30.565.10">
    <property type="entry name" value="Histidine kinase-like ATPase, C-terminal domain"/>
    <property type="match status" value="2"/>
</dbReference>
<feature type="domain" description="Response regulatory" evidence="15">
    <location>
        <begin position="2298"/>
        <end position="2504"/>
    </location>
</feature>
<evidence type="ECO:0000259" key="14">
    <source>
        <dbReference type="PROSITE" id="PS50109"/>
    </source>
</evidence>
<feature type="signal peptide" evidence="12">
    <location>
        <begin position="1"/>
        <end position="20"/>
    </location>
</feature>
<feature type="region of interest" description="Disordered" evidence="10">
    <location>
        <begin position="1232"/>
        <end position="1261"/>
    </location>
</feature>
<dbReference type="SMART" id="SM00387">
    <property type="entry name" value="HATPase_c"/>
    <property type="match status" value="1"/>
</dbReference>
<dbReference type="Pfam" id="PF02518">
    <property type="entry name" value="HATPase_c"/>
    <property type="match status" value="1"/>
</dbReference>
<evidence type="ECO:0000259" key="13">
    <source>
        <dbReference type="PROSITE" id="PS50011"/>
    </source>
</evidence>
<feature type="compositionally biased region" description="Polar residues" evidence="10">
    <location>
        <begin position="2196"/>
        <end position="2206"/>
    </location>
</feature>
<dbReference type="SUPFAM" id="SSF47384">
    <property type="entry name" value="Homodimeric domain of signal transducing histidine kinase"/>
    <property type="match status" value="1"/>
</dbReference>
<dbReference type="InterPro" id="IPR000719">
    <property type="entry name" value="Prot_kinase_dom"/>
</dbReference>
<evidence type="ECO:0000256" key="10">
    <source>
        <dbReference type="SAM" id="MobiDB-lite"/>
    </source>
</evidence>
<feature type="transmembrane region" description="Helical" evidence="11">
    <location>
        <begin position="840"/>
        <end position="863"/>
    </location>
</feature>
<keyword evidence="4" id="KW-0808">Transferase</keyword>
<protein>
    <recommendedName>
        <fullName evidence="2">histidine kinase</fullName>
        <ecNumber evidence="2">2.7.13.3</ecNumber>
    </recommendedName>
</protein>
<evidence type="ECO:0000256" key="12">
    <source>
        <dbReference type="SAM" id="SignalP"/>
    </source>
</evidence>
<feature type="compositionally biased region" description="Basic and acidic residues" evidence="10">
    <location>
        <begin position="2372"/>
        <end position="2382"/>
    </location>
</feature>
<evidence type="ECO:0000313" key="16">
    <source>
        <dbReference type="EMBL" id="KAG0258583.1"/>
    </source>
</evidence>
<dbReference type="OrthoDB" id="60033at2759"/>
<dbReference type="GO" id="GO:0005524">
    <property type="term" value="F:ATP binding"/>
    <property type="evidence" value="ECO:0007669"/>
    <property type="project" value="UniProtKB-KW"/>
</dbReference>
<proteinExistence type="predicted"/>
<organism evidence="16 17">
    <name type="scientific">Actinomortierella ambigua</name>
    <dbReference type="NCBI Taxonomy" id="1343610"/>
    <lineage>
        <taxon>Eukaryota</taxon>
        <taxon>Fungi</taxon>
        <taxon>Fungi incertae sedis</taxon>
        <taxon>Mucoromycota</taxon>
        <taxon>Mortierellomycotina</taxon>
        <taxon>Mortierellomycetes</taxon>
        <taxon>Mortierellales</taxon>
        <taxon>Mortierellaceae</taxon>
        <taxon>Actinomortierella</taxon>
    </lineage>
</organism>
<feature type="chain" id="PRO_5040203437" description="histidine kinase" evidence="12">
    <location>
        <begin position="21"/>
        <end position="2511"/>
    </location>
</feature>
<dbReference type="InterPro" id="IPR036890">
    <property type="entry name" value="HATPase_C_sf"/>
</dbReference>
<dbReference type="Pfam" id="PF00512">
    <property type="entry name" value="HisKA"/>
    <property type="match status" value="1"/>
</dbReference>
<dbReference type="CDD" id="cd00082">
    <property type="entry name" value="HisKA"/>
    <property type="match status" value="1"/>
</dbReference>
<dbReference type="InterPro" id="IPR011009">
    <property type="entry name" value="Kinase-like_dom_sf"/>
</dbReference>
<feature type="compositionally biased region" description="Low complexity" evidence="10">
    <location>
        <begin position="2114"/>
        <end position="2123"/>
    </location>
</feature>
<evidence type="ECO:0000256" key="2">
    <source>
        <dbReference type="ARBA" id="ARBA00012438"/>
    </source>
</evidence>
<dbReference type="Pfam" id="PF13407">
    <property type="entry name" value="Peripla_BP_4"/>
    <property type="match status" value="1"/>
</dbReference>
<dbReference type="Gene3D" id="3.40.50.2300">
    <property type="match status" value="3"/>
</dbReference>
<dbReference type="EC" id="2.7.13.3" evidence="2"/>
<keyword evidence="11" id="KW-0472">Membrane</keyword>
<dbReference type="GO" id="GO:0000155">
    <property type="term" value="F:phosphorelay sensor kinase activity"/>
    <property type="evidence" value="ECO:0007669"/>
    <property type="project" value="InterPro"/>
</dbReference>
<evidence type="ECO:0000256" key="9">
    <source>
        <dbReference type="PROSITE-ProRule" id="PRU00169"/>
    </source>
</evidence>
<dbReference type="CDD" id="cd16922">
    <property type="entry name" value="HATPase_EvgS-ArcB-TorS-like"/>
    <property type="match status" value="1"/>
</dbReference>
<keyword evidence="11" id="KW-0812">Transmembrane</keyword>
<dbReference type="InterPro" id="IPR025997">
    <property type="entry name" value="SBP_2_dom"/>
</dbReference>
<dbReference type="InterPro" id="IPR003661">
    <property type="entry name" value="HisK_dim/P_dom"/>
</dbReference>
<dbReference type="InterPro" id="IPR003594">
    <property type="entry name" value="HATPase_dom"/>
</dbReference>
<keyword evidence="3 9" id="KW-0597">Phosphoprotein</keyword>
<reference evidence="16" key="1">
    <citation type="journal article" date="2020" name="Fungal Divers.">
        <title>Resolving the Mortierellaceae phylogeny through synthesis of multi-gene phylogenetics and phylogenomics.</title>
        <authorList>
            <person name="Vandepol N."/>
            <person name="Liber J."/>
            <person name="Desiro A."/>
            <person name="Na H."/>
            <person name="Kennedy M."/>
            <person name="Barry K."/>
            <person name="Grigoriev I.V."/>
            <person name="Miller A.N."/>
            <person name="O'Donnell K."/>
            <person name="Stajich J.E."/>
            <person name="Bonito G."/>
        </authorList>
    </citation>
    <scope>NUCLEOTIDE SEQUENCE</scope>
    <source>
        <strain evidence="16">BC1065</strain>
    </source>
</reference>
<keyword evidence="7" id="KW-0067">ATP-binding</keyword>
<dbReference type="SMART" id="SM00388">
    <property type="entry name" value="HisKA"/>
    <property type="match status" value="1"/>
</dbReference>
<dbReference type="Gene3D" id="1.10.510.10">
    <property type="entry name" value="Transferase(Phosphotransferase) domain 1"/>
    <property type="match status" value="2"/>
</dbReference>
<dbReference type="SUPFAM" id="SSF55874">
    <property type="entry name" value="ATPase domain of HSP90 chaperone/DNA topoisomerase II/histidine kinase"/>
    <property type="match status" value="2"/>
</dbReference>
<feature type="modified residue" description="4-aspartylphosphate" evidence="9">
    <location>
        <position position="2431"/>
    </location>
</feature>
<dbReference type="PANTHER" id="PTHR45339:SF1">
    <property type="entry name" value="HYBRID SIGNAL TRANSDUCTION HISTIDINE KINASE J"/>
    <property type="match status" value="1"/>
</dbReference>
<dbReference type="SUPFAM" id="SSF56112">
    <property type="entry name" value="Protein kinase-like (PK-like)"/>
    <property type="match status" value="1"/>
</dbReference>
<dbReference type="InterPro" id="IPR001789">
    <property type="entry name" value="Sig_transdc_resp-reg_receiver"/>
</dbReference>
<feature type="region of interest" description="Disordered" evidence="10">
    <location>
        <begin position="2348"/>
        <end position="2398"/>
    </location>
</feature>
<keyword evidence="6" id="KW-0418">Kinase</keyword>
<dbReference type="InterPro" id="IPR036097">
    <property type="entry name" value="HisK_dim/P_sf"/>
</dbReference>
<evidence type="ECO:0000256" key="5">
    <source>
        <dbReference type="ARBA" id="ARBA00022741"/>
    </source>
</evidence>
<dbReference type="InterPro" id="IPR011006">
    <property type="entry name" value="CheY-like_superfamily"/>
</dbReference>
<evidence type="ECO:0000313" key="17">
    <source>
        <dbReference type="Proteomes" id="UP000807716"/>
    </source>
</evidence>
<dbReference type="Pfam" id="PF07714">
    <property type="entry name" value="PK_Tyr_Ser-Thr"/>
    <property type="match status" value="1"/>
</dbReference>
<feature type="region of interest" description="Disordered" evidence="10">
    <location>
        <begin position="2089"/>
        <end position="2154"/>
    </location>
</feature>
<comment type="catalytic activity">
    <reaction evidence="1">
        <text>ATP + protein L-histidine = ADP + protein N-phospho-L-histidine.</text>
        <dbReference type="EC" id="2.7.13.3"/>
    </reaction>
</comment>
<dbReference type="PROSITE" id="PS50109">
    <property type="entry name" value="HIS_KIN"/>
    <property type="match status" value="1"/>
</dbReference>
<feature type="compositionally biased region" description="Polar residues" evidence="10">
    <location>
        <begin position="2271"/>
        <end position="2283"/>
    </location>
</feature>
<comment type="caution">
    <text evidence="16">The sequence shown here is derived from an EMBL/GenBank/DDBJ whole genome shotgun (WGS) entry which is preliminary data.</text>
</comment>
<dbReference type="EMBL" id="JAAAJB010000319">
    <property type="protein sequence ID" value="KAG0258583.1"/>
    <property type="molecule type" value="Genomic_DNA"/>
</dbReference>
<evidence type="ECO:0000256" key="7">
    <source>
        <dbReference type="ARBA" id="ARBA00022840"/>
    </source>
</evidence>
<dbReference type="Gene3D" id="2.10.50.10">
    <property type="entry name" value="Tumor Necrosis Factor Receptor, subunit A, domain 2"/>
    <property type="match status" value="1"/>
</dbReference>
<evidence type="ECO:0000259" key="15">
    <source>
        <dbReference type="PROSITE" id="PS50110"/>
    </source>
</evidence>
<feature type="region of interest" description="Disordered" evidence="10">
    <location>
        <begin position="888"/>
        <end position="924"/>
    </location>
</feature>
<keyword evidence="8" id="KW-0902">Two-component regulatory system</keyword>
<accession>A0A9P6Q4Z3</accession>
<feature type="region of interest" description="Disordered" evidence="10">
    <location>
        <begin position="944"/>
        <end position="986"/>
    </location>
</feature>
<dbReference type="PANTHER" id="PTHR45339">
    <property type="entry name" value="HYBRID SIGNAL TRANSDUCTION HISTIDINE KINASE J"/>
    <property type="match status" value="1"/>
</dbReference>
<dbReference type="InterPro" id="IPR028082">
    <property type="entry name" value="Peripla_BP_I"/>
</dbReference>
<keyword evidence="11" id="KW-1133">Transmembrane helix</keyword>
<dbReference type="Proteomes" id="UP000807716">
    <property type="component" value="Unassembled WGS sequence"/>
</dbReference>
<feature type="compositionally biased region" description="Acidic residues" evidence="10">
    <location>
        <begin position="2144"/>
        <end position="2153"/>
    </location>
</feature>
<sequence length="2511" mass="269369">MLLAALSAVTLVGAAPALHGSNPQIASRKDMYPADAIAAAAAAAAAGARARRLETNLGKRSDPQMPGVVSSLAMPFGEDPIQALNLTSIPACAADTMTGVIGRRSAVTQDGPIRLAYITHGTHAGTTEFWNSPRKGAFDAANLTGIELTWISPRGAFDSDSMAEDVRHAAASGIYDGLIVTIPNSEVAAAIGDIRRRAPSLPIIVANVGVQTAKQLKIMGVLQDEAAAGEMIGNYLLEKGARDFVCLASSSPISSLNERCAGVLKAFRARGLAGNDTLSAANKMLRLDTYAEGPNSNEAPLVTYLNTHRTVDSIIVLTTNLLPSALHASQVYNTTILPGEPSRARSLLIGTFDIDRHTLGGFREGLVAAAITQTPYLQGALPVMELYLQISTGQSLVQDNIWTGPTLVTNLTIEAEYVREQNRLSNFTQVPKSVAVLNDGSVIENKRWKTSLGGIAEAARMFGWTAYPATSIEQARRDSPVDSEGVSYMRGIVAQVTSTSIIQSVLNNTEPIPSIILGPIGNLTTAPKLVSYIGSRSLQAGASAGAQILANGFNTPMCLIEDGGPEYQTDMCRGLHTFLIQIFGDTKVGQLADMIVRVPLGDAQLSEAEKRINDALTSNNLLRFDSAFCTSTPLFDITNTVVNLPRNRTETYVNSTGLFVFGQSSLVLSMLAVQSNVRGVLDPQQFLQGFHSILSLTLQVMFPNRANFFNQFLSTGPAPRNHVCDAGTMVVEKHVAKLKSMGMLGGDTYGWEDGKPTNEMYTSALTDLDRSMLCRDASNRILVQSLCVRCPSGTYSNDTNSMQCTSCAPGFATNGTGQEECEICNSSTCSQSTSKMNTKMIVAISVPVAVLVLCVFAVLIMWARRKRSIQEKIADDSWQLDLHKLLNPDYQPSGTGSHTHSSDGTGGMGYNGSNGRSPPGSATATAAAVVSTAAAVVSTAAANGGHRVHHGSGIEESAPGSALLEPHDSGDQRPSSDMTGSRSQGFKMANNSQTSLVMQQGTSVVGTWRSMPVAITKIGCKKIVVDDALRYELYNMREIRHPNLAEFVGVCTSPPNVCVVMEYVPKGTLASILANPDHKLSWLFKFSFIQDLCRGMEFLHESKFGFHGRLTSMNCLISSRWELKITGYGLNRLLSTQADPLHPQSLQQQPHAMERSNSYEGDHALYEQMEKVDVARKSPSPLPPFAVQRKPSFLQWNRRDSNERHVDDLETGMSPHHRSIHHQHIEHVHLGLGHDGSSQEDLDQLHGSPPSPALPAAASGQTGFSCASGDYSGNETLVDRAWDTSDALSLLWAAPECIKINKQGSYQVLGSQRGDQFSAGIIFNEILTRRLPYDHCDNFYATLHQIMEQDLRPELCSESDEPLAETDREHIRQMNMIIQACLSRDPLARPTFSTMLDMIDDINPHDTNDVISTMAAMLEKYGSDMEDLVRDRTRNLQKRTIELEEERARTHQLLRDLQKAKEGAEAAARAKSNFLANMSHEIRTPMNAVIGMSRILLDSKLQPELAECAETIEFSGNQLLTVIDDILDFSKIESGHLALENRRLDLGMVIESAINLISAQAADKKLSLVYEIDPECPMNIMGDVTRIRQILLNLLSNAIKFTKEGRVHLRVKPVPIAPSMISTHSVKSSVGSIMHGSSVLSGSRSGTAIYPLCPSSPPVGGCGGGSRAGPMPGSSTGITPASPTMRRPFHGPPIISTSPGGSRDIRPSRPSLARNPSSFCTNKSGGASSPSSASGQYRHNSRPLSQELTRMLQTSTGSKPASPTPMELPPLMLAPSAFIAEPATTTTTTTTATVSPFSEHDDSRTVQNGAPGMVREPTSSSSTTAGMNTVQLLFSVEDTGVGIPADRFGKLFTSFSQVDESTTREYGGTGLGLAISKRLSELMGGTMWVESTYGQGSTFLFTVQLDSPTDSKTYGDYYGLHDLEERRIVIVNDCEVGREDWRIRTDSWGMHEAHVLSSDELIPFLTSKEDDTSTRMTRLDALIIDSDLKPSVRAEQLAEAASKVTPVPPGAPDGVAGAAPAIIFQSHRETRREVFAAALAPAAHHPDVPSWYTGSVRGGGVETVYGKRRPSQADSSVTSLGAAPTVVNHSCLDDRSTEAASSPSGRTLTMLTASSGSMQGSSSDTEDHDLDHPQPPRRLSPFTEEGEEEEGENIDTLSLLAEPVYLTKPIRHAKVLEVLKMIGTAELAALTRPAISWTSSPSSTRQPSERHEIPTGPLKNSMAARLLDAAIRTTNPVMNGGGGGGVNSSTDTLLRVPPSEPSAPSSPQRRGLQSQPSTQTLRPTDSCEALQASLEKIKVLVVDDNPVNLKVISKMLARVGVTPDLAMNGVEAIEMVSRGLQASLPKALCSSRRGSRSLEDASKVTSSNGESEASKDTCKDGEGGGGGGGGGGGATTTTAAATATGSSAANNETAGSTGANGATPYDLIFMDIWMPKMSGLDASAYIRAEEMQQQGTTPTKPYIVAMTACVMPGDRDKCFAVGMNDYISKPLRKEDLEQCLRSYLDQLEDGK</sequence>
<dbReference type="Pfam" id="PF00072">
    <property type="entry name" value="Response_reg"/>
    <property type="match status" value="1"/>
</dbReference>
<feature type="region of interest" description="Disordered" evidence="10">
    <location>
        <begin position="2234"/>
        <end position="2285"/>
    </location>
</feature>
<dbReference type="CDD" id="cd17546">
    <property type="entry name" value="REC_hyHK_CKI1_RcsC-like"/>
    <property type="match status" value="1"/>
</dbReference>
<keyword evidence="12" id="KW-0732">Signal</keyword>
<evidence type="ECO:0000256" key="6">
    <source>
        <dbReference type="ARBA" id="ARBA00022777"/>
    </source>
</evidence>
<feature type="compositionally biased region" description="Polar residues" evidence="10">
    <location>
        <begin position="972"/>
        <end position="986"/>
    </location>
</feature>
<dbReference type="InterPro" id="IPR001245">
    <property type="entry name" value="Ser-Thr/Tyr_kinase_cat_dom"/>
</dbReference>
<feature type="domain" description="Protein kinase" evidence="13">
    <location>
        <begin position="973"/>
        <end position="1408"/>
    </location>
</feature>
<feature type="domain" description="Histidine kinase" evidence="14">
    <location>
        <begin position="1477"/>
        <end position="1907"/>
    </location>
</feature>
<feature type="region of interest" description="Disordered" evidence="10">
    <location>
        <begin position="1660"/>
        <end position="1742"/>
    </location>
</feature>
<evidence type="ECO:0000256" key="1">
    <source>
        <dbReference type="ARBA" id="ARBA00000085"/>
    </source>
</evidence>
<dbReference type="Gene3D" id="1.10.287.130">
    <property type="match status" value="1"/>
</dbReference>
<feature type="compositionally biased region" description="Low complexity" evidence="10">
    <location>
        <begin position="913"/>
        <end position="924"/>
    </location>
</feature>
<dbReference type="InterPro" id="IPR004358">
    <property type="entry name" value="Sig_transdc_His_kin-like_C"/>
</dbReference>
<dbReference type="InterPro" id="IPR005467">
    <property type="entry name" value="His_kinase_dom"/>
</dbReference>
<evidence type="ECO:0000256" key="8">
    <source>
        <dbReference type="ARBA" id="ARBA00023012"/>
    </source>
</evidence>
<dbReference type="SMART" id="SM01411">
    <property type="entry name" value="Ephrin_rec_like"/>
    <property type="match status" value="1"/>
</dbReference>
<evidence type="ECO:0000256" key="11">
    <source>
        <dbReference type="SAM" id="Phobius"/>
    </source>
</evidence>
<evidence type="ECO:0000256" key="4">
    <source>
        <dbReference type="ARBA" id="ARBA00022679"/>
    </source>
</evidence>
<feature type="region of interest" description="Disordered" evidence="10">
    <location>
        <begin position="2196"/>
        <end position="2217"/>
    </location>
</feature>
<feature type="compositionally biased region" description="Polar residues" evidence="10">
    <location>
        <begin position="2098"/>
        <end position="2113"/>
    </location>
</feature>
<dbReference type="SUPFAM" id="SSF53822">
    <property type="entry name" value="Periplasmic binding protein-like I"/>
    <property type="match status" value="1"/>
</dbReference>
<dbReference type="SUPFAM" id="SSF52172">
    <property type="entry name" value="CheY-like"/>
    <property type="match status" value="2"/>
</dbReference>
<name>A0A9P6Q4Z3_9FUNG</name>
<dbReference type="PRINTS" id="PR00344">
    <property type="entry name" value="BCTRLSENSOR"/>
</dbReference>
<dbReference type="SMART" id="SM00448">
    <property type="entry name" value="REC"/>
    <property type="match status" value="1"/>
</dbReference>
<feature type="compositionally biased region" description="Low complexity" evidence="10">
    <location>
        <begin position="893"/>
        <end position="903"/>
    </location>
</feature>
<feature type="compositionally biased region" description="Low complexity" evidence="10">
    <location>
        <begin position="1724"/>
        <end position="1735"/>
    </location>
</feature>